<dbReference type="EMBL" id="WJQU01000003">
    <property type="protein sequence ID" value="KAJ6639848.1"/>
    <property type="molecule type" value="Genomic_DNA"/>
</dbReference>
<dbReference type="InterPro" id="IPR008949">
    <property type="entry name" value="Isoprenoid_synthase_dom_sf"/>
</dbReference>
<protein>
    <recommendedName>
        <fullName evidence="3">CCHC-type domain-containing protein</fullName>
    </recommendedName>
</protein>
<reference evidence="1" key="1">
    <citation type="submission" date="2022-07" db="EMBL/GenBank/DDBJ databases">
        <authorList>
            <person name="Trinca V."/>
            <person name="Uliana J.V.C."/>
            <person name="Torres T.T."/>
            <person name="Ward R.J."/>
            <person name="Monesi N."/>
        </authorList>
    </citation>
    <scope>NUCLEOTIDE SEQUENCE</scope>
    <source>
        <strain evidence="1">HSMRA1968</strain>
        <tissue evidence="1">Whole embryos</tissue>
    </source>
</reference>
<evidence type="ECO:0000313" key="1">
    <source>
        <dbReference type="EMBL" id="KAJ6639848.1"/>
    </source>
</evidence>
<dbReference type="InterPro" id="IPR050951">
    <property type="entry name" value="Retrovirus_Pol_polyprotein"/>
</dbReference>
<name>A0A9Q0MXN4_9DIPT</name>
<keyword evidence="2" id="KW-1185">Reference proteome</keyword>
<dbReference type="OrthoDB" id="8195376at2759"/>
<dbReference type="Proteomes" id="UP001151699">
    <property type="component" value="Chromosome X"/>
</dbReference>
<dbReference type="Gene3D" id="1.10.600.10">
    <property type="entry name" value="Farnesyl Diphosphate Synthase"/>
    <property type="match status" value="1"/>
</dbReference>
<comment type="caution">
    <text evidence="1">The sequence shown here is derived from an EMBL/GenBank/DDBJ whole genome shotgun (WGS) entry which is preliminary data.</text>
</comment>
<dbReference type="Gene3D" id="4.10.60.10">
    <property type="entry name" value="Zinc finger, CCHC-type"/>
    <property type="match status" value="1"/>
</dbReference>
<sequence>METLFLLLEYSEEIHPDDQFMQDERFQRLKDLCNLCVIFVNDLYSFEKEYVEQNEDMSKMVVNIVGFHVLKYKCSISEAMERSLVVIRDYERQYNELAEALCKEYGSRDSANKFIKALTDLNGEDILLDFNLQQRKSFLAGWKSYCKANATENELVVKQVLDFDEICRKINFFFKMATGTNLPNIKPLDSSELEKERPKWKQTFLLFLKAAKRNDDSEEDKLSTLLYSIGEHGRAIFNVLFPNDGSLDIMFTKPVEQSVPGTEGGEEKVIVPVKITLKEVIEAFDRHCSPAKSTTMEAFKFNSMVQKEKQSFVEFETKLRTQIQCCAFDCSKCKTSYADRMLLDRIVTGVYDKKLQLRLLDGETKSLAQIISMSKSFEAASKNKQILEKNNVGPAEIKSIEVNEVDSNKVDAIKRLSCFNCGRVFNDQHRRVCPARNIKCRSCDKVGHFEKYCKTKPLQDQADHALKVGSLRNVKIVSNNLSVGRIRWYKIVTIQDCKIKFKIDTGSDPNCINIGFIKKINVPIEEVSEVSDLVLDYSSNEVKVFDDVFEPILGLETCIKFGIVKRIDTIEEFPTDSVEFVKRNKDIFDGLGTIPGKCSIVLKENSTPTLHYKKRFPLSVHEKLKCELEALERDVFLSDYSCRDRFPLQHYRKLVAKFWVKPVKVN</sequence>
<organism evidence="1 2">
    <name type="scientific">Pseudolycoriella hygida</name>
    <dbReference type="NCBI Taxonomy" id="35572"/>
    <lineage>
        <taxon>Eukaryota</taxon>
        <taxon>Metazoa</taxon>
        <taxon>Ecdysozoa</taxon>
        <taxon>Arthropoda</taxon>
        <taxon>Hexapoda</taxon>
        <taxon>Insecta</taxon>
        <taxon>Pterygota</taxon>
        <taxon>Neoptera</taxon>
        <taxon>Endopterygota</taxon>
        <taxon>Diptera</taxon>
        <taxon>Nematocera</taxon>
        <taxon>Sciaroidea</taxon>
        <taxon>Sciaridae</taxon>
        <taxon>Pseudolycoriella</taxon>
    </lineage>
</organism>
<dbReference type="AlphaFoldDB" id="A0A9Q0MXN4"/>
<dbReference type="Pfam" id="PF19086">
    <property type="entry name" value="Terpene_syn_C_2"/>
    <property type="match status" value="1"/>
</dbReference>
<evidence type="ECO:0008006" key="3">
    <source>
        <dbReference type="Google" id="ProtNLM"/>
    </source>
</evidence>
<accession>A0A9Q0MXN4</accession>
<dbReference type="SUPFAM" id="SSF48576">
    <property type="entry name" value="Terpenoid synthases"/>
    <property type="match status" value="1"/>
</dbReference>
<gene>
    <name evidence="1" type="ORF">Bhyg_12595</name>
</gene>
<proteinExistence type="predicted"/>
<evidence type="ECO:0000313" key="2">
    <source>
        <dbReference type="Proteomes" id="UP001151699"/>
    </source>
</evidence>
<dbReference type="PANTHER" id="PTHR37984">
    <property type="entry name" value="PROTEIN CBG26694"/>
    <property type="match status" value="1"/>
</dbReference>
<dbReference type="PANTHER" id="PTHR37984:SF9">
    <property type="entry name" value="INTEGRASE CATALYTIC DOMAIN-CONTAINING PROTEIN"/>
    <property type="match status" value="1"/>
</dbReference>